<proteinExistence type="predicted"/>
<reference evidence="2 3" key="1">
    <citation type="journal article" date="2015" name="Parasitol. Res.">
        <title>Viruses in close associations with free-living amoebae.</title>
        <authorList>
            <person name="Scheid P."/>
        </authorList>
    </citation>
    <scope>NUCLEOTIDE SEQUENCE [LARGE SCALE GENOMIC DNA]</scope>
    <source>
        <strain evidence="2">KlaHel</strain>
    </source>
</reference>
<feature type="region of interest" description="Disordered" evidence="1">
    <location>
        <begin position="27"/>
        <end position="54"/>
    </location>
</feature>
<name>A0A0B5J4E1_9VIRU</name>
<protein>
    <submittedName>
        <fullName evidence="2">Uncharacterized protein</fullName>
    </submittedName>
</protein>
<dbReference type="Proteomes" id="UP000202511">
    <property type="component" value="Segment"/>
</dbReference>
<evidence type="ECO:0000313" key="3">
    <source>
        <dbReference type="Proteomes" id="UP000202511"/>
    </source>
</evidence>
<evidence type="ECO:0000313" key="2">
    <source>
        <dbReference type="EMBL" id="AJF98509.1"/>
    </source>
</evidence>
<dbReference type="RefSeq" id="YP_009120744.1">
    <property type="nucleotide sequence ID" value="NC_026440.1"/>
</dbReference>
<accession>A0A0B5J4E1</accession>
<dbReference type="EMBL" id="KP136319">
    <property type="protein sequence ID" value="AJF98509.1"/>
    <property type="molecule type" value="Genomic_DNA"/>
</dbReference>
<dbReference type="GeneID" id="23463426"/>
<feature type="compositionally biased region" description="Basic and acidic residues" evidence="1">
    <location>
        <begin position="41"/>
        <end position="52"/>
    </location>
</feature>
<dbReference type="KEGG" id="vg:23463426"/>
<sequence length="180" mass="20263">MPHDAVPDPLFFSFLFRPPPPCSWRAARRQGYATAARKSQSKREQKKREGEKATPGASVAIMFLFGKKPGDSPGGLWTATGQFAPAHHARESHTVAPLPLPHQPKSCYRSFFAFFVSKGGGGVFGRVWRWATARSFRFHPVPILKSWFMIDFFISMKWEGRAIGMAPEADHHRGRSRPAR</sequence>
<organism evidence="2 3">
    <name type="scientific">Pandoravirus inopinatum</name>
    <dbReference type="NCBI Taxonomy" id="1605721"/>
    <lineage>
        <taxon>Viruses</taxon>
        <taxon>Pandoravirus</taxon>
    </lineage>
</organism>
<evidence type="ECO:0000256" key="1">
    <source>
        <dbReference type="SAM" id="MobiDB-lite"/>
    </source>
</evidence>